<evidence type="ECO:0000256" key="2">
    <source>
        <dbReference type="ARBA" id="ARBA00022801"/>
    </source>
</evidence>
<feature type="transmembrane region" description="Helical" evidence="4">
    <location>
        <begin position="460"/>
        <end position="481"/>
    </location>
</feature>
<dbReference type="RefSeq" id="WP_377542437.1">
    <property type="nucleotide sequence ID" value="NZ_JBHSBN010000002.1"/>
</dbReference>
<keyword evidence="2 6" id="KW-0378">Hydrolase</keyword>
<dbReference type="GO" id="GO:0016787">
    <property type="term" value="F:hydrolase activity"/>
    <property type="evidence" value="ECO:0007669"/>
    <property type="project" value="UniProtKB-KW"/>
</dbReference>
<evidence type="ECO:0000256" key="4">
    <source>
        <dbReference type="SAM" id="Phobius"/>
    </source>
</evidence>
<feature type="transmembrane region" description="Helical" evidence="4">
    <location>
        <begin position="488"/>
        <end position="507"/>
    </location>
</feature>
<keyword evidence="7" id="KW-1185">Reference proteome</keyword>
<dbReference type="InterPro" id="IPR050261">
    <property type="entry name" value="FrsA_esterase"/>
</dbReference>
<sequence length="562" mass="57850">MRSREPSTARRTGPAMVAALALLAAALGAVGLVRAGDGLRHRSAVVDAVPVTEVRAGTGTGPRPGVVVAHGFAGSGRLMTPIADTLARRGYVVLLLDFAGHGRNPAALPGGGGDGDAGAARLAADLDTAVRYLRSRPGVDPGRIGLVGHSMGAGAVTAYAVAHPDIRATVALSLPDAGGLPTGTDRPRSLLLLYGGLEFAGFRQAADEAVRRAGTTADRRAVVVPGVEHISILFAARAHAETVSWLDTALTPPPVAGDRTARPLGYLLPAGLLLLGFLLLFHPLTLALLGRRPHRTDTAERSGPAAARGATERVDGAERADRAYRGRVPAPALVGNPDVVGLPGADFWRALARRWRGPVALCVAGAAALLGVMLARLLPFDRLPLAVGGYVAGFLTVTGLLLATAARLLHGRPAPHTDRSRRRPVRPAFAGVLLTGYAAAAVAVPLSLGFIRAVPTGARWWLLPLVVAACWLFMLGVELLTGGGPLRAVPYAVAVLMLAVAALAGVAPGFVLLVVPLFGGLLAWQFGWALVLDRLAAPAWLVALVGAVLLGWPIATTLPLTG</sequence>
<dbReference type="Pfam" id="PF12146">
    <property type="entry name" value="Hydrolase_4"/>
    <property type="match status" value="1"/>
</dbReference>
<dbReference type="PANTHER" id="PTHR22946:SF9">
    <property type="entry name" value="POLYKETIDE TRANSFERASE AF380"/>
    <property type="match status" value="1"/>
</dbReference>
<comment type="caution">
    <text evidence="6">The sequence shown here is derived from an EMBL/GenBank/DDBJ whole genome shotgun (WGS) entry which is preliminary data.</text>
</comment>
<dbReference type="EMBL" id="JBHSBN010000002">
    <property type="protein sequence ID" value="MFC4105397.1"/>
    <property type="molecule type" value="Genomic_DNA"/>
</dbReference>
<keyword evidence="4" id="KW-0472">Membrane</keyword>
<feature type="transmembrane region" description="Helical" evidence="4">
    <location>
        <begin position="266"/>
        <end position="289"/>
    </location>
</feature>
<dbReference type="EC" id="3.1.-.-" evidence="6"/>
<feature type="compositionally biased region" description="Basic and acidic residues" evidence="3">
    <location>
        <begin position="310"/>
        <end position="321"/>
    </location>
</feature>
<protein>
    <submittedName>
        <fullName evidence="6">Dienelactone hydrolase family protein</fullName>
        <ecNumber evidence="6">3.1.-.-</ecNumber>
    </submittedName>
</protein>
<feature type="transmembrane region" description="Helical" evidence="4">
    <location>
        <begin position="513"/>
        <end position="532"/>
    </location>
</feature>
<dbReference type="Gene3D" id="3.40.50.1820">
    <property type="entry name" value="alpha/beta hydrolase"/>
    <property type="match status" value="1"/>
</dbReference>
<evidence type="ECO:0000256" key="3">
    <source>
        <dbReference type="SAM" id="MobiDB-lite"/>
    </source>
</evidence>
<feature type="transmembrane region" description="Helical" evidence="4">
    <location>
        <begin position="539"/>
        <end position="560"/>
    </location>
</feature>
<evidence type="ECO:0000313" key="6">
    <source>
        <dbReference type="EMBL" id="MFC4105397.1"/>
    </source>
</evidence>
<gene>
    <name evidence="6" type="ORF">ACFOX0_05510</name>
</gene>
<feature type="transmembrane region" description="Helical" evidence="4">
    <location>
        <begin position="390"/>
        <end position="409"/>
    </location>
</feature>
<dbReference type="PANTHER" id="PTHR22946">
    <property type="entry name" value="DIENELACTONE HYDROLASE DOMAIN-CONTAINING PROTEIN-RELATED"/>
    <property type="match status" value="1"/>
</dbReference>
<feature type="region of interest" description="Disordered" evidence="3">
    <location>
        <begin position="293"/>
        <end position="321"/>
    </location>
</feature>
<reference evidence="7" key="1">
    <citation type="journal article" date="2019" name="Int. J. Syst. Evol. Microbiol.">
        <title>The Global Catalogue of Microorganisms (GCM) 10K type strain sequencing project: providing services to taxonomists for standard genome sequencing and annotation.</title>
        <authorList>
            <consortium name="The Broad Institute Genomics Platform"/>
            <consortium name="The Broad Institute Genome Sequencing Center for Infectious Disease"/>
            <person name="Wu L."/>
            <person name="Ma J."/>
        </authorList>
    </citation>
    <scope>NUCLEOTIDE SEQUENCE [LARGE SCALE GENOMIC DNA]</scope>
    <source>
        <strain evidence="7">2902at01</strain>
    </source>
</reference>
<feature type="transmembrane region" description="Helical" evidence="4">
    <location>
        <begin position="429"/>
        <end position="454"/>
    </location>
</feature>
<evidence type="ECO:0000259" key="5">
    <source>
        <dbReference type="Pfam" id="PF12146"/>
    </source>
</evidence>
<dbReference type="InterPro" id="IPR022742">
    <property type="entry name" value="Hydrolase_4"/>
</dbReference>
<feature type="domain" description="Serine aminopeptidase S33" evidence="5">
    <location>
        <begin position="62"/>
        <end position="171"/>
    </location>
</feature>
<keyword evidence="4" id="KW-1133">Transmembrane helix</keyword>
<feature type="transmembrane region" description="Helical" evidence="4">
    <location>
        <begin position="359"/>
        <end position="378"/>
    </location>
</feature>
<evidence type="ECO:0000256" key="1">
    <source>
        <dbReference type="ARBA" id="ARBA00008645"/>
    </source>
</evidence>
<dbReference type="InterPro" id="IPR029058">
    <property type="entry name" value="AB_hydrolase_fold"/>
</dbReference>
<evidence type="ECO:0000313" key="7">
    <source>
        <dbReference type="Proteomes" id="UP001595868"/>
    </source>
</evidence>
<proteinExistence type="inferred from homology"/>
<name>A0ABV8KHF8_9ACTN</name>
<keyword evidence="4" id="KW-0812">Transmembrane</keyword>
<accession>A0ABV8KHF8</accession>
<organism evidence="6 7">
    <name type="scientific">Micromonospora zhanjiangensis</name>
    <dbReference type="NCBI Taxonomy" id="1522057"/>
    <lineage>
        <taxon>Bacteria</taxon>
        <taxon>Bacillati</taxon>
        <taxon>Actinomycetota</taxon>
        <taxon>Actinomycetes</taxon>
        <taxon>Micromonosporales</taxon>
        <taxon>Micromonosporaceae</taxon>
        <taxon>Micromonospora</taxon>
    </lineage>
</organism>
<comment type="similarity">
    <text evidence="1">Belongs to the AB hydrolase superfamily.</text>
</comment>
<dbReference type="Proteomes" id="UP001595868">
    <property type="component" value="Unassembled WGS sequence"/>
</dbReference>
<dbReference type="SUPFAM" id="SSF53474">
    <property type="entry name" value="alpha/beta-Hydrolases"/>
    <property type="match status" value="1"/>
</dbReference>